<dbReference type="PANTHER" id="PTHR46233">
    <property type="entry name" value="HYDROXYACYLGLUTATHIONE HYDROLASE GLOC"/>
    <property type="match status" value="1"/>
</dbReference>
<proteinExistence type="predicted"/>
<dbReference type="InParanoid" id="A0A3N1G9E6"/>
<dbReference type="Gene3D" id="3.60.15.10">
    <property type="entry name" value="Ribonuclease Z/Hydroxyacylglutathione hydrolase-like"/>
    <property type="match status" value="1"/>
</dbReference>
<comment type="cofactor">
    <cofactor evidence="1">
        <name>Zn(2+)</name>
        <dbReference type="ChEBI" id="CHEBI:29105"/>
    </cofactor>
</comment>
<feature type="region of interest" description="Disordered" evidence="5">
    <location>
        <begin position="249"/>
        <end position="270"/>
    </location>
</feature>
<evidence type="ECO:0000313" key="8">
    <source>
        <dbReference type="Proteomes" id="UP000276232"/>
    </source>
</evidence>
<keyword evidence="4" id="KW-0862">Zinc</keyword>
<dbReference type="GO" id="GO:0046872">
    <property type="term" value="F:metal ion binding"/>
    <property type="evidence" value="ECO:0007669"/>
    <property type="project" value="UniProtKB-KW"/>
</dbReference>
<dbReference type="InterPro" id="IPR036866">
    <property type="entry name" value="RibonucZ/Hydroxyglut_hydro"/>
</dbReference>
<gene>
    <name evidence="7" type="ORF">EDC03_3093</name>
</gene>
<evidence type="ECO:0000313" key="7">
    <source>
        <dbReference type="EMBL" id="ROP26856.1"/>
    </source>
</evidence>
<dbReference type="AlphaFoldDB" id="A0A3N1G9E6"/>
<accession>A0A3N1G9E6</accession>
<dbReference type="RefSeq" id="WP_123381158.1">
    <property type="nucleotide sequence ID" value="NZ_RJKN01000009.1"/>
</dbReference>
<dbReference type="InterPro" id="IPR051453">
    <property type="entry name" value="MBL_Glyoxalase_II"/>
</dbReference>
<dbReference type="PANTHER" id="PTHR46233:SF3">
    <property type="entry name" value="HYDROXYACYLGLUTATHIONE HYDROLASE GLOC"/>
    <property type="match status" value="1"/>
</dbReference>
<feature type="domain" description="Metallo-beta-lactamase" evidence="6">
    <location>
        <begin position="34"/>
        <end position="235"/>
    </location>
</feature>
<keyword evidence="8" id="KW-1185">Reference proteome</keyword>
<dbReference type="InterPro" id="IPR001279">
    <property type="entry name" value="Metallo-B-lactamas"/>
</dbReference>
<dbReference type="SMART" id="SM00849">
    <property type="entry name" value="Lactamase_B"/>
    <property type="match status" value="1"/>
</dbReference>
<evidence type="ECO:0000256" key="3">
    <source>
        <dbReference type="ARBA" id="ARBA00022801"/>
    </source>
</evidence>
<dbReference type="FunCoup" id="A0A3N1G9E6">
    <property type="interactions" value="33"/>
</dbReference>
<comment type="caution">
    <text evidence="7">The sequence shown here is derived from an EMBL/GenBank/DDBJ whole genome shotgun (WGS) entry which is preliminary data.</text>
</comment>
<evidence type="ECO:0000256" key="5">
    <source>
        <dbReference type="SAM" id="MobiDB-lite"/>
    </source>
</evidence>
<dbReference type="Proteomes" id="UP000276232">
    <property type="component" value="Unassembled WGS sequence"/>
</dbReference>
<dbReference type="Pfam" id="PF00753">
    <property type="entry name" value="Lactamase_B"/>
    <property type="match status" value="1"/>
</dbReference>
<keyword evidence="3 7" id="KW-0378">Hydrolase</keyword>
<evidence type="ECO:0000256" key="2">
    <source>
        <dbReference type="ARBA" id="ARBA00022723"/>
    </source>
</evidence>
<evidence type="ECO:0000256" key="1">
    <source>
        <dbReference type="ARBA" id="ARBA00001947"/>
    </source>
</evidence>
<evidence type="ECO:0000259" key="6">
    <source>
        <dbReference type="SMART" id="SM00849"/>
    </source>
</evidence>
<dbReference type="EMBL" id="RJKN01000009">
    <property type="protein sequence ID" value="ROP26856.1"/>
    <property type="molecule type" value="Genomic_DNA"/>
</dbReference>
<keyword evidence="2" id="KW-0479">Metal-binding</keyword>
<name>A0A3N1G9E6_9ACTN</name>
<organism evidence="7 8">
    <name type="scientific">Pseudokineococcus lusitanus</name>
    <dbReference type="NCBI Taxonomy" id="763993"/>
    <lineage>
        <taxon>Bacteria</taxon>
        <taxon>Bacillati</taxon>
        <taxon>Actinomycetota</taxon>
        <taxon>Actinomycetes</taxon>
        <taxon>Kineosporiales</taxon>
        <taxon>Kineosporiaceae</taxon>
        <taxon>Pseudokineococcus</taxon>
    </lineage>
</organism>
<evidence type="ECO:0000256" key="4">
    <source>
        <dbReference type="ARBA" id="ARBA00022833"/>
    </source>
</evidence>
<dbReference type="SUPFAM" id="SSF56281">
    <property type="entry name" value="Metallo-hydrolase/oxidoreductase"/>
    <property type="match status" value="1"/>
</dbReference>
<reference evidence="7 8" key="1">
    <citation type="journal article" date="2015" name="Stand. Genomic Sci.">
        <title>Genomic Encyclopedia of Bacterial and Archaeal Type Strains, Phase III: the genomes of soil and plant-associated and newly described type strains.</title>
        <authorList>
            <person name="Whitman W.B."/>
            <person name="Woyke T."/>
            <person name="Klenk H.P."/>
            <person name="Zhou Y."/>
            <person name="Lilburn T.G."/>
            <person name="Beck B.J."/>
            <person name="De Vos P."/>
            <person name="Vandamme P."/>
            <person name="Eisen J.A."/>
            <person name="Garrity G."/>
            <person name="Hugenholtz P."/>
            <person name="Kyrpides N.C."/>
        </authorList>
    </citation>
    <scope>NUCLEOTIDE SEQUENCE [LARGE SCALE GENOMIC DNA]</scope>
    <source>
        <strain evidence="7 8">CECT 7306</strain>
    </source>
</reference>
<dbReference type="GO" id="GO:0016787">
    <property type="term" value="F:hydrolase activity"/>
    <property type="evidence" value="ECO:0007669"/>
    <property type="project" value="UniProtKB-KW"/>
</dbReference>
<dbReference type="CDD" id="cd06262">
    <property type="entry name" value="metallo-hydrolase-like_MBL-fold"/>
    <property type="match status" value="1"/>
</dbReference>
<dbReference type="OrthoDB" id="2971563at2"/>
<protein>
    <submittedName>
        <fullName evidence="7">Glyoxylase-like metal-dependent hydrolase (Beta-lactamase superfamily II)</fullName>
    </submittedName>
</protein>
<sequence>MLLRTDPAAVLGTNTTVLAAGTPSGGPGAPSGDPAPCVVVDPGLGVLDRLRPLLADLRLRPVAVLVTHGHLDHVGEAAELAREHGCEVVLHADDAYRLEDPVGGLGPQLRAALLASVGPVAWTPPERVRRLADGDEVVAGDLRLRAVHAPGHTEGSTLYVVDDVPDAASVAAGGLPDGTGRLPAGLTTTVLAGDVLFAGSVGRTDLPGGDGALMARTLRDVVLALPDDALVVPGHGPATTVAHERRTNPYLLQAAARPARTTDDDDTEPR</sequence>